<accession>A0A2V1H072</accession>
<evidence type="ECO:0000313" key="2">
    <source>
        <dbReference type="Proteomes" id="UP000244906"/>
    </source>
</evidence>
<protein>
    <submittedName>
        <fullName evidence="1">Uncharacterized protein</fullName>
    </submittedName>
</protein>
<organism evidence="1 2">
    <name type="scientific">Pelagibaculum spongiae</name>
    <dbReference type="NCBI Taxonomy" id="2080658"/>
    <lineage>
        <taxon>Bacteria</taxon>
        <taxon>Pseudomonadati</taxon>
        <taxon>Pseudomonadota</taxon>
        <taxon>Gammaproteobacteria</taxon>
        <taxon>Oceanospirillales</taxon>
        <taxon>Pelagibaculum</taxon>
    </lineage>
</organism>
<name>A0A2V1H072_9GAMM</name>
<dbReference type="Proteomes" id="UP000244906">
    <property type="component" value="Unassembled WGS sequence"/>
</dbReference>
<comment type="caution">
    <text evidence="1">The sequence shown here is derived from an EMBL/GenBank/DDBJ whole genome shotgun (WGS) entry which is preliminary data.</text>
</comment>
<proteinExistence type="predicted"/>
<dbReference type="AlphaFoldDB" id="A0A2V1H072"/>
<keyword evidence="2" id="KW-1185">Reference proteome</keyword>
<gene>
    <name evidence="1" type="ORF">DC094_08420</name>
</gene>
<sequence>MLTALCLDNFTNRSAFSASDEPKNIWVYFAINFTLSKSPSINAVCAKQSTWALILGVIVLSRSLMLPRLEQLANSAIDHLKNILTQPY</sequence>
<reference evidence="1 2" key="1">
    <citation type="submission" date="2018-04" db="EMBL/GenBank/DDBJ databases">
        <title>Thalassorhabdus spongiae gen. nov., sp. nov., isolated from a marine sponge in South-West Iceland.</title>
        <authorList>
            <person name="Knobloch S."/>
            <person name="Daussin A."/>
            <person name="Johannsson R."/>
            <person name="Marteinsson V.T."/>
        </authorList>
    </citation>
    <scope>NUCLEOTIDE SEQUENCE [LARGE SCALE GENOMIC DNA]</scope>
    <source>
        <strain evidence="1 2">Hp12</strain>
    </source>
</reference>
<dbReference type="EMBL" id="QDDL01000002">
    <property type="protein sequence ID" value="PVZ70594.1"/>
    <property type="molecule type" value="Genomic_DNA"/>
</dbReference>
<evidence type="ECO:0000313" key="1">
    <source>
        <dbReference type="EMBL" id="PVZ70594.1"/>
    </source>
</evidence>